<dbReference type="PANTHER" id="PTHR39083:SF1">
    <property type="entry name" value="CYCLIC DI-GMP-BINDING PROTEIN"/>
    <property type="match status" value="1"/>
</dbReference>
<evidence type="ECO:0000256" key="5">
    <source>
        <dbReference type="ARBA" id="ARBA00023136"/>
    </source>
</evidence>
<dbReference type="PANTHER" id="PTHR39083">
    <property type="entry name" value="CYCLIC DI-GMP-BINDING PROTEIN"/>
    <property type="match status" value="1"/>
</dbReference>
<comment type="subcellular location">
    <subcellularLocation>
        <location evidence="6">Cell inner membrane</location>
    </subcellularLocation>
    <subcellularLocation>
        <location evidence="1">Cell membrane</location>
        <topology evidence="1">Single-pass membrane protein</topology>
    </subcellularLocation>
</comment>
<keyword evidence="6" id="KW-0135">Cellulose biosynthesis</keyword>
<keyword evidence="6" id="KW-0973">c-di-GMP</keyword>
<dbReference type="InterPro" id="IPR018513">
    <property type="entry name" value="Cell_synthase_bac"/>
</dbReference>
<organism evidence="8 9">
    <name type="scientific">Rhizobium soli</name>
    <dbReference type="NCBI Taxonomy" id="424798"/>
    <lineage>
        <taxon>Bacteria</taxon>
        <taxon>Pseudomonadati</taxon>
        <taxon>Pseudomonadota</taxon>
        <taxon>Alphaproteobacteria</taxon>
        <taxon>Hyphomicrobiales</taxon>
        <taxon>Rhizobiaceae</taxon>
        <taxon>Rhizobium/Agrobacterium group</taxon>
        <taxon>Rhizobium</taxon>
    </lineage>
</organism>
<dbReference type="RefSeq" id="WP_184654081.1">
    <property type="nucleotide sequence ID" value="NZ_JACHBU010000002.1"/>
</dbReference>
<evidence type="ECO:0000256" key="3">
    <source>
        <dbReference type="ARBA" id="ARBA00022692"/>
    </source>
</evidence>
<feature type="region of interest" description="Disordered" evidence="7">
    <location>
        <begin position="32"/>
        <end position="115"/>
    </location>
</feature>
<keyword evidence="4 6" id="KW-1133">Transmembrane helix</keyword>
<feature type="compositionally biased region" description="Low complexity" evidence="7">
    <location>
        <begin position="32"/>
        <end position="42"/>
    </location>
</feature>
<evidence type="ECO:0000313" key="9">
    <source>
        <dbReference type="Proteomes" id="UP000585437"/>
    </source>
</evidence>
<sequence>MIINTRFPRLLFVAAMLASTGALSVSSLAQQPAQSPAPASSPFDMGPERSRQGVTPSAPPSPQTPAPAPVPQVQRPIPAAPKTPAAPAPAPAPAATASPSPVTAPAPQAAAKASTETARRYLIPAPSLRLNGEVQQRSWSVYLTEEQAATGAKLHLTYQNSIVVAPEASRLSVTINDVEIYGDKIASPDQPFERVLDIPPGVLKAGGNMVRFAANQRHRTDCTVESTFELWTDIDPKRTFLAFDDERSDRFNRLDDVRAVGVDGSGKTRFRLIVPALDQLGATDVLMRLAQGLSLVGGMPNQSFSFQKTITPDLRPGELAVFVGTPDELRPILPNLAAAASSAAVASFTDYPGHGSSALVLSGPSWPALQGLIDSFVASTDGGSIQRRDTLATSSWRGIDTPFLFAEKSIDFNSLGVSSEEFSGRLYRTEFTIGVPADFYANAYGEARILLDAAYVSEVLPGSHIDVFVNGNIASTVPITSDGGAILRHLPIKLTLRHFKPGVNTITLEAALLTASDKACAPGATANEGTRFALFGTSQFEMPDFARIARVPNLGATSGTGFPYSTGTESVPLFLGRIDEKTLGSAATFLGKIATASHRAIPVSVTISTARIAGRNALFVGAISEFPANILTDLGIEQKSRGSWGENSDHIPADRASLTLQDWQDRNGNNFFGRQLSSVADWAKRNFDLSAPMLRFAPAGDAIYVPPKTAGMIIAQENDPTQTGTWTAVIGATGDELSAGMEAFSAREAWNQLDGRVSVHDVSEADPVIVPVNWFHFTPTANFSLSNARLIATNWLSDNIMSYGLLLVASAILVGLATGGLLTRLGRK</sequence>
<evidence type="ECO:0000256" key="4">
    <source>
        <dbReference type="ARBA" id="ARBA00022989"/>
    </source>
</evidence>
<dbReference type="GO" id="GO:0006011">
    <property type="term" value="P:UDP-alpha-D-glucose metabolic process"/>
    <property type="evidence" value="ECO:0007669"/>
    <property type="project" value="InterPro"/>
</dbReference>
<proteinExistence type="inferred from homology"/>
<comment type="subunit">
    <text evidence="6">Tightly associated with the cellulose synthase catalytic subunit.</text>
</comment>
<name>A0A7X0MQF7_9HYPH</name>
<keyword evidence="9" id="KW-1185">Reference proteome</keyword>
<dbReference type="AlphaFoldDB" id="A0A7X0MQF7"/>
<dbReference type="Proteomes" id="UP000585437">
    <property type="component" value="Unassembled WGS sequence"/>
</dbReference>
<feature type="transmembrane region" description="Helical" evidence="6">
    <location>
        <begin position="800"/>
        <end position="822"/>
    </location>
</feature>
<feature type="chain" id="PRO_5031598962" description="Cyclic di-GMP-binding protein" evidence="6">
    <location>
        <begin position="30"/>
        <end position="828"/>
    </location>
</feature>
<dbReference type="Pfam" id="PF03170">
    <property type="entry name" value="BcsB"/>
    <property type="match status" value="1"/>
</dbReference>
<feature type="signal peptide" evidence="6">
    <location>
        <begin position="1"/>
        <end position="29"/>
    </location>
</feature>
<evidence type="ECO:0000256" key="6">
    <source>
        <dbReference type="RuleBase" id="RU365021"/>
    </source>
</evidence>
<keyword evidence="2 6" id="KW-1003">Cell membrane</keyword>
<evidence type="ECO:0000256" key="7">
    <source>
        <dbReference type="SAM" id="MobiDB-lite"/>
    </source>
</evidence>
<comment type="pathway">
    <text evidence="6">Glycan metabolism; bacterial cellulose biosynthesis.</text>
</comment>
<dbReference type="Gene3D" id="2.60.120.260">
    <property type="entry name" value="Galactose-binding domain-like"/>
    <property type="match status" value="2"/>
</dbReference>
<reference evidence="8 9" key="1">
    <citation type="submission" date="2020-08" db="EMBL/GenBank/DDBJ databases">
        <title>The Agave Microbiome: Exploring the role of microbial communities in plant adaptations to desert environments.</title>
        <authorList>
            <person name="Partida-Martinez L.P."/>
        </authorList>
    </citation>
    <scope>NUCLEOTIDE SEQUENCE [LARGE SCALE GENOMIC DNA]</scope>
    <source>
        <strain evidence="8 9">AS3.12</strain>
    </source>
</reference>
<keyword evidence="5 6" id="KW-0472">Membrane</keyword>
<evidence type="ECO:0000313" key="8">
    <source>
        <dbReference type="EMBL" id="MBB6507767.1"/>
    </source>
</evidence>
<comment type="caution">
    <text evidence="8">The sequence shown here is derived from an EMBL/GenBank/DDBJ whole genome shotgun (WGS) entry which is preliminary data.</text>
</comment>
<protein>
    <recommendedName>
        <fullName evidence="6">Cyclic di-GMP-binding protein</fullName>
    </recommendedName>
    <alternativeName>
        <fullName evidence="6">Cellulose synthase regulatory subunit</fullName>
    </alternativeName>
</protein>
<dbReference type="UniPathway" id="UPA00694"/>
<accession>A0A7X0MQF7</accession>
<dbReference type="GO" id="GO:0005886">
    <property type="term" value="C:plasma membrane"/>
    <property type="evidence" value="ECO:0007669"/>
    <property type="project" value="UniProtKB-SubCell"/>
</dbReference>
<dbReference type="GO" id="GO:0030244">
    <property type="term" value="P:cellulose biosynthetic process"/>
    <property type="evidence" value="ECO:0007669"/>
    <property type="project" value="UniProtKB-KW"/>
</dbReference>
<dbReference type="EMBL" id="JACHBU010000002">
    <property type="protein sequence ID" value="MBB6507767.1"/>
    <property type="molecule type" value="Genomic_DNA"/>
</dbReference>
<feature type="compositionally biased region" description="Pro residues" evidence="7">
    <location>
        <begin position="57"/>
        <end position="70"/>
    </location>
</feature>
<comment type="function">
    <text evidence="6">Binds the cellulose synthase activator, bis-(3'-5') cyclic diguanylic acid (c-di-GMP).</text>
</comment>
<keyword evidence="3 6" id="KW-0812">Transmembrane</keyword>
<gene>
    <name evidence="8" type="ORF">F4695_001099</name>
</gene>
<feature type="compositionally biased region" description="Pro residues" evidence="7">
    <location>
        <begin position="78"/>
        <end position="92"/>
    </location>
</feature>
<keyword evidence="6" id="KW-0732">Signal</keyword>
<keyword evidence="6" id="KW-0997">Cell inner membrane</keyword>
<feature type="compositionally biased region" description="Low complexity" evidence="7">
    <location>
        <begin position="93"/>
        <end position="115"/>
    </location>
</feature>
<evidence type="ECO:0000256" key="1">
    <source>
        <dbReference type="ARBA" id="ARBA00004162"/>
    </source>
</evidence>
<evidence type="ECO:0000256" key="2">
    <source>
        <dbReference type="ARBA" id="ARBA00022475"/>
    </source>
</evidence>
<comment type="similarity">
    <text evidence="6">Belongs to the AcsB/BcsB family.</text>
</comment>